<accession>W6N5E6</accession>
<proteinExistence type="predicted"/>
<dbReference type="GeneID" id="29418420"/>
<dbReference type="InterPro" id="IPR036388">
    <property type="entry name" value="WH-like_DNA-bd_sf"/>
</dbReference>
<dbReference type="OrthoDB" id="9799482at2"/>
<keyword evidence="3" id="KW-0804">Transcription</keyword>
<dbReference type="GO" id="GO:0003700">
    <property type="term" value="F:DNA-binding transcription factor activity"/>
    <property type="evidence" value="ECO:0007669"/>
    <property type="project" value="InterPro"/>
</dbReference>
<evidence type="ECO:0000259" key="4">
    <source>
        <dbReference type="PROSITE" id="PS50949"/>
    </source>
</evidence>
<evidence type="ECO:0000256" key="1">
    <source>
        <dbReference type="ARBA" id="ARBA00023015"/>
    </source>
</evidence>
<dbReference type="GO" id="GO:0003677">
    <property type="term" value="F:DNA binding"/>
    <property type="evidence" value="ECO:0007669"/>
    <property type="project" value="UniProtKB-KW"/>
</dbReference>
<dbReference type="InterPro" id="IPR011711">
    <property type="entry name" value="GntR_C"/>
</dbReference>
<dbReference type="AlphaFoldDB" id="W6N5E6"/>
<dbReference type="Gene3D" id="1.10.10.10">
    <property type="entry name" value="Winged helix-like DNA-binding domain superfamily/Winged helix DNA-binding domain"/>
    <property type="match status" value="1"/>
</dbReference>
<dbReference type="CDD" id="cd07377">
    <property type="entry name" value="WHTH_GntR"/>
    <property type="match status" value="1"/>
</dbReference>
<reference evidence="5 6" key="1">
    <citation type="journal article" date="2015" name="Genome Announc.">
        <title>Draft Genome Sequence of Clostridium tyrobutyricum Strain DIVETGP, Isolated from Cow's Milk for Grana Padano Production.</title>
        <authorList>
            <person name="Soggiu A."/>
            <person name="Piras C."/>
            <person name="Gaiarsa S."/>
            <person name="Sassera D."/>
            <person name="Roncada P."/>
            <person name="Bendixen E."/>
            <person name="Brasca M."/>
            <person name="Bonizzi L."/>
        </authorList>
    </citation>
    <scope>NUCLEOTIDE SEQUENCE [LARGE SCALE GENOMIC DNA]</scope>
    <source>
        <strain evidence="5 6">DIVETGP</strain>
    </source>
</reference>
<dbReference type="RefSeq" id="WP_017751585.1">
    <property type="nucleotide sequence ID" value="NZ_CBXI010000007.1"/>
</dbReference>
<dbReference type="EMBL" id="CBXI010000007">
    <property type="protein sequence ID" value="CDL90459.1"/>
    <property type="molecule type" value="Genomic_DNA"/>
</dbReference>
<dbReference type="PANTHER" id="PTHR43537">
    <property type="entry name" value="TRANSCRIPTIONAL REGULATOR, GNTR FAMILY"/>
    <property type="match status" value="1"/>
</dbReference>
<dbReference type="InterPro" id="IPR036390">
    <property type="entry name" value="WH_DNA-bd_sf"/>
</dbReference>
<evidence type="ECO:0000256" key="3">
    <source>
        <dbReference type="ARBA" id="ARBA00023163"/>
    </source>
</evidence>
<dbReference type="Proteomes" id="UP000019482">
    <property type="component" value="Unassembled WGS sequence"/>
</dbReference>
<dbReference type="Gene3D" id="1.20.120.530">
    <property type="entry name" value="GntR ligand-binding domain-like"/>
    <property type="match status" value="1"/>
</dbReference>
<dbReference type="SMART" id="SM00895">
    <property type="entry name" value="FCD"/>
    <property type="match status" value="1"/>
</dbReference>
<dbReference type="SMART" id="SM00345">
    <property type="entry name" value="HTH_GNTR"/>
    <property type="match status" value="1"/>
</dbReference>
<keyword evidence="6" id="KW-1185">Reference proteome</keyword>
<keyword evidence="1" id="KW-0805">Transcription regulation</keyword>
<evidence type="ECO:0000313" key="6">
    <source>
        <dbReference type="Proteomes" id="UP000019482"/>
    </source>
</evidence>
<evidence type="ECO:0000256" key="2">
    <source>
        <dbReference type="ARBA" id="ARBA00023125"/>
    </source>
</evidence>
<keyword evidence="2" id="KW-0238">DNA-binding</keyword>
<gene>
    <name evidence="5" type="ORF">CTDIVETGP_0529</name>
</gene>
<dbReference type="InterPro" id="IPR008920">
    <property type="entry name" value="TF_FadR/GntR_C"/>
</dbReference>
<dbReference type="InterPro" id="IPR000524">
    <property type="entry name" value="Tscrpt_reg_HTH_GntR"/>
</dbReference>
<evidence type="ECO:0000313" key="5">
    <source>
        <dbReference type="EMBL" id="CDL90459.1"/>
    </source>
</evidence>
<dbReference type="PROSITE" id="PS50949">
    <property type="entry name" value="HTH_GNTR"/>
    <property type="match status" value="1"/>
</dbReference>
<name>W6N5E6_CLOTY</name>
<comment type="caution">
    <text evidence="5">The sequence shown here is derived from an EMBL/GenBank/DDBJ whole genome shotgun (WGS) entry which is preliminary data.</text>
</comment>
<dbReference type="SUPFAM" id="SSF46785">
    <property type="entry name" value="Winged helix' DNA-binding domain"/>
    <property type="match status" value="1"/>
</dbReference>
<organism evidence="5 6">
    <name type="scientific">Clostridium tyrobutyricum DIVETGP</name>
    <dbReference type="NCBI Taxonomy" id="1408889"/>
    <lineage>
        <taxon>Bacteria</taxon>
        <taxon>Bacillati</taxon>
        <taxon>Bacillota</taxon>
        <taxon>Clostridia</taxon>
        <taxon>Eubacteriales</taxon>
        <taxon>Clostridiaceae</taxon>
        <taxon>Clostridium</taxon>
    </lineage>
</organism>
<dbReference type="SUPFAM" id="SSF48008">
    <property type="entry name" value="GntR ligand-binding domain-like"/>
    <property type="match status" value="1"/>
</dbReference>
<feature type="domain" description="HTH gntR-type" evidence="4">
    <location>
        <begin position="9"/>
        <end position="77"/>
    </location>
</feature>
<protein>
    <submittedName>
        <fullName evidence="5">Transcriptional regulator, putative pyruvate dehydrogenase complex repressor</fullName>
    </submittedName>
</protein>
<dbReference type="PRINTS" id="PR00035">
    <property type="entry name" value="HTHGNTR"/>
</dbReference>
<sequence>MVFRPIKSTKVYEQVIDQIKSMIVDGTLKKGDRLPSERELVEHLEVSRTSVREAIRSLQIMGLIECRQGEGNFINQNFENTLLEPISIMYMLQKNNPEEILDVRKIIETGTVVLAAKKINESELKGLKDIADAFKVCRNEEDNVRFDKEFHYKIAKASGNLLIVNILNAMSSLMDSFLKDARKKILVDEENVIVLANQHELIYEAIRDGDEVRASEEMKKHLDFTNEYMRRTVNK</sequence>
<dbReference type="Pfam" id="PF07729">
    <property type="entry name" value="FCD"/>
    <property type="match status" value="1"/>
</dbReference>
<dbReference type="Pfam" id="PF00392">
    <property type="entry name" value="GntR"/>
    <property type="match status" value="1"/>
</dbReference>
<keyword evidence="5" id="KW-0670">Pyruvate</keyword>
<dbReference type="PANTHER" id="PTHR43537:SF43">
    <property type="entry name" value="GNTR-FAMILY TRANSCRIPTIONAL REGULATOR"/>
    <property type="match status" value="1"/>
</dbReference>